<sequence length="63" mass="6982">MKEQQLSPEHQAAGLYLEEDDHTLCLKKEDKVLARWSATGATRESICDELQNVNPSNPKGGLS</sequence>
<dbReference type="AlphaFoldDB" id="X1VTJ9"/>
<organism evidence="1">
    <name type="scientific">marine sediment metagenome</name>
    <dbReference type="NCBI Taxonomy" id="412755"/>
    <lineage>
        <taxon>unclassified sequences</taxon>
        <taxon>metagenomes</taxon>
        <taxon>ecological metagenomes</taxon>
    </lineage>
</organism>
<protein>
    <submittedName>
        <fullName evidence="1">Uncharacterized protein</fullName>
    </submittedName>
</protein>
<reference evidence="1" key="1">
    <citation type="journal article" date="2014" name="Front. Microbiol.">
        <title>High frequency of phylogenetically diverse reductive dehalogenase-homologous genes in deep subseafloor sedimentary metagenomes.</title>
        <authorList>
            <person name="Kawai M."/>
            <person name="Futagami T."/>
            <person name="Toyoda A."/>
            <person name="Takaki Y."/>
            <person name="Nishi S."/>
            <person name="Hori S."/>
            <person name="Arai W."/>
            <person name="Tsubouchi T."/>
            <person name="Morono Y."/>
            <person name="Uchiyama I."/>
            <person name="Ito T."/>
            <person name="Fujiyama A."/>
            <person name="Inagaki F."/>
            <person name="Takami H."/>
        </authorList>
    </citation>
    <scope>NUCLEOTIDE SEQUENCE</scope>
    <source>
        <strain evidence="1">Expedition CK06-06</strain>
    </source>
</reference>
<accession>X1VTJ9</accession>
<name>X1VTJ9_9ZZZZ</name>
<dbReference type="EMBL" id="BARW01032444">
    <property type="protein sequence ID" value="GAJ13310.1"/>
    <property type="molecule type" value="Genomic_DNA"/>
</dbReference>
<evidence type="ECO:0000313" key="1">
    <source>
        <dbReference type="EMBL" id="GAJ13310.1"/>
    </source>
</evidence>
<comment type="caution">
    <text evidence="1">The sequence shown here is derived from an EMBL/GenBank/DDBJ whole genome shotgun (WGS) entry which is preliminary data.</text>
</comment>
<gene>
    <name evidence="1" type="ORF">S12H4_51352</name>
</gene>
<proteinExistence type="predicted"/>